<keyword evidence="1" id="KW-1133">Transmembrane helix</keyword>
<evidence type="ECO:0000313" key="3">
    <source>
        <dbReference type="Proteomes" id="UP000183208"/>
    </source>
</evidence>
<evidence type="ECO:0000256" key="1">
    <source>
        <dbReference type="SAM" id="Phobius"/>
    </source>
</evidence>
<dbReference type="EMBL" id="FNTI01000001">
    <property type="protein sequence ID" value="SEB90857.1"/>
    <property type="molecule type" value="Genomic_DNA"/>
</dbReference>
<feature type="transmembrane region" description="Helical" evidence="1">
    <location>
        <begin position="24"/>
        <end position="43"/>
    </location>
</feature>
<name>A0A1M7KA97_9BRAD</name>
<proteinExistence type="predicted"/>
<keyword evidence="1" id="KW-0812">Transmembrane</keyword>
<dbReference type="AlphaFoldDB" id="A0A1M7KA97"/>
<organism evidence="2 3">
    <name type="scientific">Bradyrhizobium lablabi</name>
    <dbReference type="NCBI Taxonomy" id="722472"/>
    <lineage>
        <taxon>Bacteria</taxon>
        <taxon>Pseudomonadati</taxon>
        <taxon>Pseudomonadota</taxon>
        <taxon>Alphaproteobacteria</taxon>
        <taxon>Hyphomicrobiales</taxon>
        <taxon>Nitrobacteraceae</taxon>
        <taxon>Bradyrhizobium</taxon>
    </lineage>
</organism>
<dbReference type="Proteomes" id="UP000183208">
    <property type="component" value="Unassembled WGS sequence"/>
</dbReference>
<sequence length="50" mass="5411">MTAIARALSRAFVSVNEADTLKQLLLFCLAGLFVSVLLMTYGVDLSPGFF</sequence>
<gene>
    <name evidence="2" type="ORF">SAMN05444171_0202</name>
</gene>
<protein>
    <submittedName>
        <fullName evidence="2">Uncharacterized protein</fullName>
    </submittedName>
</protein>
<dbReference type="RefSeq" id="WP_171944906.1">
    <property type="nucleotide sequence ID" value="NZ_FNTI01000001.1"/>
</dbReference>
<reference evidence="2 3" key="1">
    <citation type="submission" date="2016-10" db="EMBL/GenBank/DDBJ databases">
        <authorList>
            <person name="de Groot N.N."/>
        </authorList>
    </citation>
    <scope>NUCLEOTIDE SEQUENCE [LARGE SCALE GENOMIC DNA]</scope>
    <source>
        <strain evidence="2 3">GAS522</strain>
    </source>
</reference>
<evidence type="ECO:0000313" key="2">
    <source>
        <dbReference type="EMBL" id="SEB90857.1"/>
    </source>
</evidence>
<accession>A0A1M7KA97</accession>
<keyword evidence="1" id="KW-0472">Membrane</keyword>